<dbReference type="InterPro" id="IPR004860">
    <property type="entry name" value="LAGLIDADG_dom"/>
</dbReference>
<gene>
    <name evidence="2" type="primary">orf222</name>
</gene>
<dbReference type="EMBL" id="KY575057">
    <property type="protein sequence ID" value="ATI20459.1"/>
    <property type="molecule type" value="Genomic_DNA"/>
</dbReference>
<geneLocation type="mitochondrion" evidence="2"/>
<organism evidence="2">
    <name type="scientific">Juglanconis juglandina</name>
    <dbReference type="NCBI Taxonomy" id="1940567"/>
    <lineage>
        <taxon>Eukaryota</taxon>
        <taxon>Fungi</taxon>
        <taxon>Dikarya</taxon>
        <taxon>Ascomycota</taxon>
        <taxon>Pezizomycotina</taxon>
        <taxon>Sordariomycetes</taxon>
        <taxon>Sordariomycetidae</taxon>
        <taxon>Diaporthales</taxon>
        <taxon>Juglanconidaceae</taxon>
        <taxon>Juglanconis</taxon>
    </lineage>
</organism>
<dbReference type="InterPro" id="IPR051289">
    <property type="entry name" value="LAGLIDADG_Endonuclease"/>
</dbReference>
<keyword evidence="2" id="KW-0378">Hydrolase</keyword>
<dbReference type="SUPFAM" id="SSF55608">
    <property type="entry name" value="Homing endonucleases"/>
    <property type="match status" value="2"/>
</dbReference>
<evidence type="ECO:0000259" key="1">
    <source>
        <dbReference type="Pfam" id="PF00961"/>
    </source>
</evidence>
<dbReference type="PANTHER" id="PTHR36181:SF4">
    <property type="entry name" value="LAGLIDADG ENDONUCLEASE"/>
    <property type="match status" value="1"/>
</dbReference>
<evidence type="ECO:0000313" key="2">
    <source>
        <dbReference type="EMBL" id="ATI20459.1"/>
    </source>
</evidence>
<dbReference type="PANTHER" id="PTHR36181">
    <property type="entry name" value="INTRON-ENCODED ENDONUCLEASE AI3-RELATED"/>
    <property type="match status" value="1"/>
</dbReference>
<dbReference type="GO" id="GO:0005739">
    <property type="term" value="C:mitochondrion"/>
    <property type="evidence" value="ECO:0007669"/>
    <property type="project" value="UniProtKB-ARBA"/>
</dbReference>
<feature type="domain" description="Homing endonuclease LAGLIDADG" evidence="1">
    <location>
        <begin position="96"/>
        <end position="195"/>
    </location>
</feature>
<dbReference type="Gene3D" id="3.10.28.10">
    <property type="entry name" value="Homing endonucleases"/>
    <property type="match status" value="2"/>
</dbReference>
<feature type="domain" description="Homing endonuclease LAGLIDADG" evidence="1">
    <location>
        <begin position="2"/>
        <end position="37"/>
    </location>
</feature>
<dbReference type="GO" id="GO:0004519">
    <property type="term" value="F:endonuclease activity"/>
    <property type="evidence" value="ECO:0007669"/>
    <property type="project" value="UniProtKB-KW"/>
</dbReference>
<accession>A0A291LJE6</accession>
<dbReference type="InterPro" id="IPR027434">
    <property type="entry name" value="Homing_endonucl"/>
</dbReference>
<keyword evidence="2" id="KW-0255">Endonuclease</keyword>
<name>A0A291LJE6_9PEZI</name>
<dbReference type="Pfam" id="PF00961">
    <property type="entry name" value="LAGLIDADG_1"/>
    <property type="match status" value="2"/>
</dbReference>
<sequence length="222" mass="25016">MFRVSSISQIQNVIIPHFDKYPLVTQKLADYLLFRDAIKLISLKEHLSTEGLYSIINIKASLNRGLSVKLTEAFPNSIKVNRPIVANQIIPHSMWIAGFTSAEGCFLVSFFKSTTKLGSTPRLVFSITQHSRDEVILQNLVTYLGCGRYAKRTTGDAGDFICSKLSDIVEKIIPFFNEYPIIGYKEKNFEGWKKVANLIKSKAHLTQEGLDLISKLKSDVNK</sequence>
<dbReference type="FunFam" id="3.10.28.10:FF:000010">
    <property type="entry name" value="LAGLIDADG homing endonuclease I-LtrII"/>
    <property type="match status" value="1"/>
</dbReference>
<keyword evidence="2" id="KW-0496">Mitochondrion</keyword>
<keyword evidence="2" id="KW-0540">Nuclease</keyword>
<proteinExistence type="predicted"/>
<reference evidence="2" key="1">
    <citation type="submission" date="2017-02" db="EMBL/GenBank/DDBJ databases">
        <title>Fungal Comparative Genomics of Melanconis species and Ophiognomonia clavigignenti-juglandacearum at Different Phylogenetic Distances.</title>
        <authorList>
            <person name="Demers J.E."/>
            <person name="Castlebury L.A."/>
        </authorList>
    </citation>
    <scope>NUCLEOTIDE SEQUENCE</scope>
    <source>
        <strain evidence="2">CBS 121083</strain>
    </source>
</reference>
<protein>
    <submittedName>
        <fullName evidence="2">LAGLIDADG endonuclease</fullName>
    </submittedName>
</protein>
<dbReference type="AlphaFoldDB" id="A0A291LJE6"/>